<comment type="caution">
    <text evidence="3">The sequence shown here is derived from an EMBL/GenBank/DDBJ whole genome shotgun (WGS) entry which is preliminary data.</text>
</comment>
<dbReference type="PANTHER" id="PTHR30203:SF33">
    <property type="entry name" value="BLR4455 PROTEIN"/>
    <property type="match status" value="1"/>
</dbReference>
<dbReference type="Gene3D" id="1.20.1600.10">
    <property type="entry name" value="Outer membrane efflux proteins (OEP)"/>
    <property type="match status" value="1"/>
</dbReference>
<proteinExistence type="inferred from homology"/>
<keyword evidence="2" id="KW-0449">Lipoprotein</keyword>
<protein>
    <submittedName>
        <fullName evidence="3">Efflux transporter outer membrane subunit</fullName>
    </submittedName>
</protein>
<dbReference type="RefSeq" id="WP_243303476.1">
    <property type="nucleotide sequence ID" value="NZ_JALGBI010000001.1"/>
</dbReference>
<evidence type="ECO:0000256" key="1">
    <source>
        <dbReference type="ARBA" id="ARBA00007613"/>
    </source>
</evidence>
<dbReference type="NCBIfam" id="TIGR01845">
    <property type="entry name" value="outer_NodT"/>
    <property type="match status" value="1"/>
</dbReference>
<keyword evidence="2" id="KW-0812">Transmembrane</keyword>
<dbReference type="Gene3D" id="2.20.200.10">
    <property type="entry name" value="Outer membrane efflux proteins (OEP)"/>
    <property type="match status" value="1"/>
</dbReference>
<dbReference type="InterPro" id="IPR010131">
    <property type="entry name" value="MdtP/NodT-like"/>
</dbReference>
<dbReference type="PANTHER" id="PTHR30203">
    <property type="entry name" value="OUTER MEMBRANE CATION EFFLUX PROTEIN"/>
    <property type="match status" value="1"/>
</dbReference>
<evidence type="ECO:0000256" key="2">
    <source>
        <dbReference type="RuleBase" id="RU362097"/>
    </source>
</evidence>
<dbReference type="EMBL" id="JALGBI010000001">
    <property type="protein sequence ID" value="MCJ0761847.1"/>
    <property type="molecule type" value="Genomic_DNA"/>
</dbReference>
<dbReference type="GO" id="GO:0015562">
    <property type="term" value="F:efflux transmembrane transporter activity"/>
    <property type="evidence" value="ECO:0007669"/>
    <property type="project" value="InterPro"/>
</dbReference>
<keyword evidence="4" id="KW-1185">Reference proteome</keyword>
<dbReference type="Proteomes" id="UP001139447">
    <property type="component" value="Unassembled WGS sequence"/>
</dbReference>
<dbReference type="GO" id="GO:0005886">
    <property type="term" value="C:plasma membrane"/>
    <property type="evidence" value="ECO:0007669"/>
    <property type="project" value="UniProtKB-SubCell"/>
</dbReference>
<comment type="subcellular location">
    <subcellularLocation>
        <location evidence="2">Cell membrane</location>
        <topology evidence="2">Lipid-anchor</topology>
    </subcellularLocation>
</comment>
<keyword evidence="2" id="KW-0564">Palmitate</keyword>
<reference evidence="3" key="1">
    <citation type="submission" date="2022-03" db="EMBL/GenBank/DDBJ databases">
        <authorList>
            <person name="Woo C.Y."/>
        </authorList>
    </citation>
    <scope>NUCLEOTIDE SEQUENCE</scope>
    <source>
        <strain evidence="3">CYS-02</strain>
    </source>
</reference>
<sequence>MNTPHPTSGMPPLAKAMTLAVCALLGACAVGPDYVRPDAPTPVSYKEDRGWKVAQPSDTADRGKWWEVFGDPQLNALAEQVEISNQTVKAAAAQYEQARALVESARAAYFPTIGLNAAATRAQSGSVASNGVAIGSPGISTSRSLSLNASWEADIWGKVRRATEAQTSSAQASAADLAAARLSAQGQLAQSYFTLRQVDAQIQLYADTIVAYQKSLQLTRNQYAGGVAARADVVAAETQLKTAQAQAINLGVQRAQLEHAIALLIGQPASAFSLAAAPLANVPPPPVPEAGLPSQLLERRPDVAAAERQVAAANAQIGVARAAYFPALSLTGSAGFQGPSFANLLTLPNRFWSIGPQLAATLFDGGARDAQNRQARAVYDQNVALYRQTVLTGFQEVEDNLSAMRIMEQQAVVQEEALQAARESVRLTLNQYKAGVVSYLNVITAQATELTTARASVSLLGSRYVASVQLIQALGGGWHATSLPGADAVNAANDPARR</sequence>
<dbReference type="InterPro" id="IPR003423">
    <property type="entry name" value="OMP_efflux"/>
</dbReference>
<dbReference type="SUPFAM" id="SSF56954">
    <property type="entry name" value="Outer membrane efflux proteins (OEP)"/>
    <property type="match status" value="1"/>
</dbReference>
<name>A0A9X1VR71_9BURK</name>
<comment type="similarity">
    <text evidence="1 2">Belongs to the outer membrane factor (OMF) (TC 1.B.17) family.</text>
</comment>
<gene>
    <name evidence="3" type="ORF">MMF98_01365</name>
</gene>
<dbReference type="Pfam" id="PF02321">
    <property type="entry name" value="OEP"/>
    <property type="match status" value="2"/>
</dbReference>
<keyword evidence="2" id="KW-1134">Transmembrane beta strand</keyword>
<evidence type="ECO:0000313" key="3">
    <source>
        <dbReference type="EMBL" id="MCJ0761847.1"/>
    </source>
</evidence>
<evidence type="ECO:0000313" key="4">
    <source>
        <dbReference type="Proteomes" id="UP001139447"/>
    </source>
</evidence>
<accession>A0A9X1VR71</accession>
<organism evidence="3 4">
    <name type="scientific">Variovorax terrae</name>
    <dbReference type="NCBI Taxonomy" id="2923278"/>
    <lineage>
        <taxon>Bacteria</taxon>
        <taxon>Pseudomonadati</taxon>
        <taxon>Pseudomonadota</taxon>
        <taxon>Betaproteobacteria</taxon>
        <taxon>Burkholderiales</taxon>
        <taxon>Comamonadaceae</taxon>
        <taxon>Variovorax</taxon>
    </lineage>
</organism>
<keyword evidence="2" id="KW-0472">Membrane</keyword>
<dbReference type="AlphaFoldDB" id="A0A9X1VR71"/>